<organism evidence="3 4">
    <name type="scientific">Metallumcola ferriviriculae</name>
    <dbReference type="NCBI Taxonomy" id="3039180"/>
    <lineage>
        <taxon>Bacteria</taxon>
        <taxon>Bacillati</taxon>
        <taxon>Bacillota</taxon>
        <taxon>Clostridia</taxon>
        <taxon>Neomoorellales</taxon>
        <taxon>Desulfitibacteraceae</taxon>
        <taxon>Metallumcola</taxon>
    </lineage>
</organism>
<dbReference type="Proteomes" id="UP001329915">
    <property type="component" value="Chromosome"/>
</dbReference>
<keyword evidence="4" id="KW-1185">Reference proteome</keyword>
<keyword evidence="1" id="KW-0408">Iron</keyword>
<dbReference type="Gene3D" id="2.30.30.90">
    <property type="match status" value="1"/>
</dbReference>
<dbReference type="EMBL" id="CP121694">
    <property type="protein sequence ID" value="WRO22490.1"/>
    <property type="molecule type" value="Genomic_DNA"/>
</dbReference>
<evidence type="ECO:0000259" key="2">
    <source>
        <dbReference type="SMART" id="SM00899"/>
    </source>
</evidence>
<evidence type="ECO:0000313" key="4">
    <source>
        <dbReference type="Proteomes" id="UP001329915"/>
    </source>
</evidence>
<protein>
    <submittedName>
        <fullName evidence="3">Ferrous iron transport protein A</fullName>
    </submittedName>
</protein>
<dbReference type="InterPro" id="IPR008988">
    <property type="entry name" value="Transcriptional_repressor_C"/>
</dbReference>
<evidence type="ECO:0000256" key="1">
    <source>
        <dbReference type="ARBA" id="ARBA00023004"/>
    </source>
</evidence>
<dbReference type="Pfam" id="PF04023">
    <property type="entry name" value="FeoA"/>
    <property type="match status" value="1"/>
</dbReference>
<reference evidence="3 4" key="1">
    <citation type="submission" date="2023-04" db="EMBL/GenBank/DDBJ databases">
        <authorList>
            <person name="Hsu D."/>
        </authorList>
    </citation>
    <scope>NUCLEOTIDE SEQUENCE [LARGE SCALE GENOMIC DNA]</scope>
    <source>
        <strain evidence="3 4">MK1</strain>
    </source>
</reference>
<dbReference type="SMART" id="SM00899">
    <property type="entry name" value="FeoA"/>
    <property type="match status" value="1"/>
</dbReference>
<dbReference type="GO" id="GO:0046914">
    <property type="term" value="F:transition metal ion binding"/>
    <property type="evidence" value="ECO:0007669"/>
    <property type="project" value="InterPro"/>
</dbReference>
<proteinExistence type="predicted"/>
<feature type="domain" description="Ferrous iron transporter FeoA-like" evidence="2">
    <location>
        <begin position="1"/>
        <end position="71"/>
    </location>
</feature>
<dbReference type="RefSeq" id="WP_366921901.1">
    <property type="nucleotide sequence ID" value="NZ_CP121694.1"/>
</dbReference>
<name>A0AAU0UQM0_9FIRM</name>
<dbReference type="InterPro" id="IPR007167">
    <property type="entry name" value="Fe-transptr_FeoA-like"/>
</dbReference>
<dbReference type="SUPFAM" id="SSF50037">
    <property type="entry name" value="C-terminal domain of transcriptional repressors"/>
    <property type="match status" value="1"/>
</dbReference>
<dbReference type="AlphaFoldDB" id="A0AAU0UQM0"/>
<sequence length="91" mass="9751">MTLDQARKGAAYQIKSIPTGKVQAQAIRFGLSQGEIITCGEVIPLGPIIVNKNRQEIAVGRALAKKITVEPVAQEVKDHALSRSGRSLKST</sequence>
<dbReference type="InterPro" id="IPR038157">
    <property type="entry name" value="FeoA_core_dom"/>
</dbReference>
<accession>A0AAU0UQM0</accession>
<dbReference type="KEGG" id="dbc:MFMK1_002321"/>
<evidence type="ECO:0000313" key="3">
    <source>
        <dbReference type="EMBL" id="WRO22490.1"/>
    </source>
</evidence>
<gene>
    <name evidence="3" type="ORF">MFMK1_002321</name>
</gene>